<keyword evidence="2" id="KW-1185">Reference proteome</keyword>
<sequence>MDLMGLVPYKKSDGDRPEPVTTHKCRQPPPEDEVDKAMIGRSAFVRWLTHQRILAKSHYYAQTCLKSKSAINFEISQHLHNFPFMIHPFSPFRNFWDVVMAIFTMITLILTPVISAFFFNADADSLALHTILFIDCIMMLDVVLNFTTGYFDQTTKSVSLDPKVVFAKYLKGAFIFDCMSAMPVELIDRMAHLGSREHVSHWCSSFNFIKIFRVGNLVSYVNRFHKSWHLSFQKVKILEMGIITFVSLHWSTCLVYYVPVFCLSSFHNSYREKWSWIRNKTMMDMESRWEKYAMSLNRATISLVNSSHYLDVKTYEDLAMNFILSVFGRVGFIYQLTQFIQLMTTFHSSDKERLRVLQQLEEYMQYKELPYVTQKRLLVYVNYWHKKNFDRDRQILNQVSEPLREELIFHNYTRFLESVDIFRHLPHAAIVQLVNYIRPKIFLASDTIVKAGAHGEYLYFIASGTVAVYTSLGKEVCHLTDGSYFGEIALVMENEQRVATVIAIETCEIFVVNREAFQLVIEPYPNLLSRLQKIALERLEKTLLLDELYKLEDSHPRYINISNVRGKRRE</sequence>
<dbReference type="EMBL" id="CM056743">
    <property type="protein sequence ID" value="KAJ8674391.1"/>
    <property type="molecule type" value="Genomic_DNA"/>
</dbReference>
<organism evidence="1 2">
    <name type="scientific">Eretmocerus hayati</name>
    <dbReference type="NCBI Taxonomy" id="131215"/>
    <lineage>
        <taxon>Eukaryota</taxon>
        <taxon>Metazoa</taxon>
        <taxon>Ecdysozoa</taxon>
        <taxon>Arthropoda</taxon>
        <taxon>Hexapoda</taxon>
        <taxon>Insecta</taxon>
        <taxon>Pterygota</taxon>
        <taxon>Neoptera</taxon>
        <taxon>Endopterygota</taxon>
        <taxon>Hymenoptera</taxon>
        <taxon>Apocrita</taxon>
        <taxon>Proctotrupomorpha</taxon>
        <taxon>Chalcidoidea</taxon>
        <taxon>Aphelinidae</taxon>
        <taxon>Aphelininae</taxon>
        <taxon>Eretmocerus</taxon>
    </lineage>
</organism>
<dbReference type="Proteomes" id="UP001239111">
    <property type="component" value="Chromosome 3"/>
</dbReference>
<reference evidence="1" key="1">
    <citation type="submission" date="2023-04" db="EMBL/GenBank/DDBJ databases">
        <title>A chromosome-level genome assembly of the parasitoid wasp Eretmocerus hayati.</title>
        <authorList>
            <person name="Zhong Y."/>
            <person name="Liu S."/>
            <person name="Liu Y."/>
        </authorList>
    </citation>
    <scope>NUCLEOTIDE SEQUENCE</scope>
    <source>
        <strain evidence="1">ZJU_SS_LIU_2023</strain>
    </source>
</reference>
<evidence type="ECO:0000313" key="2">
    <source>
        <dbReference type="Proteomes" id="UP001239111"/>
    </source>
</evidence>
<evidence type="ECO:0000313" key="1">
    <source>
        <dbReference type="EMBL" id="KAJ8674391.1"/>
    </source>
</evidence>
<accession>A0ACC2NTD1</accession>
<gene>
    <name evidence="1" type="ORF">QAD02_005653</name>
</gene>
<proteinExistence type="predicted"/>
<protein>
    <submittedName>
        <fullName evidence="1">Uncharacterized protein</fullName>
    </submittedName>
</protein>
<comment type="caution">
    <text evidence="1">The sequence shown here is derived from an EMBL/GenBank/DDBJ whole genome shotgun (WGS) entry which is preliminary data.</text>
</comment>
<name>A0ACC2NTD1_9HYME</name>